<dbReference type="Proteomes" id="UP000887565">
    <property type="component" value="Unplaced"/>
</dbReference>
<protein>
    <submittedName>
        <fullName evidence="2">Uncharacterized protein</fullName>
    </submittedName>
</protein>
<evidence type="ECO:0000313" key="1">
    <source>
        <dbReference type="Proteomes" id="UP000887565"/>
    </source>
</evidence>
<name>A0A915K1F4_ROMCU</name>
<dbReference type="WBParaSite" id="nRc.2.0.1.t32633-RA">
    <property type="protein sequence ID" value="nRc.2.0.1.t32633-RA"/>
    <property type="gene ID" value="nRc.2.0.1.g32633"/>
</dbReference>
<organism evidence="1 2">
    <name type="scientific">Romanomermis culicivorax</name>
    <name type="common">Nematode worm</name>
    <dbReference type="NCBI Taxonomy" id="13658"/>
    <lineage>
        <taxon>Eukaryota</taxon>
        <taxon>Metazoa</taxon>
        <taxon>Ecdysozoa</taxon>
        <taxon>Nematoda</taxon>
        <taxon>Enoplea</taxon>
        <taxon>Dorylaimia</taxon>
        <taxon>Mermithida</taxon>
        <taxon>Mermithoidea</taxon>
        <taxon>Mermithidae</taxon>
        <taxon>Romanomermis</taxon>
    </lineage>
</organism>
<reference evidence="2" key="1">
    <citation type="submission" date="2022-11" db="UniProtKB">
        <authorList>
            <consortium name="WormBaseParasite"/>
        </authorList>
    </citation>
    <scope>IDENTIFICATION</scope>
</reference>
<proteinExistence type="predicted"/>
<sequence>MPTSSSKRMRSSLETFNLSISNYCAADCINKTRLNDNNRRKDSLRCKRRRDHAIVLVDTLNTNRCRRSDYDGSNWRQRRRRRLRKPTFRTLSTSALPHQNIAMAVAALGIRMVV</sequence>
<evidence type="ECO:0000313" key="2">
    <source>
        <dbReference type="WBParaSite" id="nRc.2.0.1.t32633-RA"/>
    </source>
</evidence>
<keyword evidence="1" id="KW-1185">Reference proteome</keyword>
<accession>A0A915K1F4</accession>
<dbReference type="AlphaFoldDB" id="A0A915K1F4"/>